<dbReference type="SUPFAM" id="SSF47616">
    <property type="entry name" value="GST C-terminal domain-like"/>
    <property type="match status" value="1"/>
</dbReference>
<dbReference type="PROSITE" id="PS50404">
    <property type="entry name" value="GST_NTER"/>
    <property type="match status" value="1"/>
</dbReference>
<dbReference type="Pfam" id="PF13417">
    <property type="entry name" value="GST_N_3"/>
    <property type="match status" value="1"/>
</dbReference>
<keyword evidence="3" id="KW-1185">Reference proteome</keyword>
<evidence type="ECO:0000313" key="2">
    <source>
        <dbReference type="EMBL" id="UTI65907.1"/>
    </source>
</evidence>
<dbReference type="CDD" id="cd00570">
    <property type="entry name" value="GST_N_family"/>
    <property type="match status" value="1"/>
</dbReference>
<dbReference type="Proteomes" id="UP001056035">
    <property type="component" value="Chromosome"/>
</dbReference>
<accession>A0ABY5DZ43</accession>
<protein>
    <submittedName>
        <fullName evidence="2">Glutathione S-transferase N-terminal domain-containing protein</fullName>
    </submittedName>
</protein>
<organism evidence="2 3">
    <name type="scientific">Paraconexibacter antarcticus</name>
    <dbReference type="NCBI Taxonomy" id="2949664"/>
    <lineage>
        <taxon>Bacteria</taxon>
        <taxon>Bacillati</taxon>
        <taxon>Actinomycetota</taxon>
        <taxon>Thermoleophilia</taxon>
        <taxon>Solirubrobacterales</taxon>
        <taxon>Paraconexibacteraceae</taxon>
        <taxon>Paraconexibacter</taxon>
    </lineage>
</organism>
<sequence>MRARLYGIPMSHPVITARLALARKGVEVQERTLLAGAHPLLLLALGFRGGTVPALRLDGARVQGSTAITRALEAAVPDPPLYPGGPAERAAVAEAEAWGERVLQPIPRRLIRRTLVLSGTQRRWFAATTMPLPFPGLVALALRPIAGVFAGMVGSSAESTAADLASLDEILGHVDALIADGVIGGPDLNAADCQIAPAVRMLLAFADLHDRVAAHGPAAALALRLVPDYPGIPGVLGV</sequence>
<gene>
    <name evidence="2" type="ORF">NBH00_06760</name>
</gene>
<dbReference type="RefSeq" id="WP_254572585.1">
    <property type="nucleotide sequence ID" value="NZ_CP098502.1"/>
</dbReference>
<dbReference type="Gene3D" id="3.40.30.10">
    <property type="entry name" value="Glutaredoxin"/>
    <property type="match status" value="1"/>
</dbReference>
<proteinExistence type="predicted"/>
<dbReference type="Gene3D" id="1.20.1050.10">
    <property type="match status" value="1"/>
</dbReference>
<dbReference type="InterPro" id="IPR036249">
    <property type="entry name" value="Thioredoxin-like_sf"/>
</dbReference>
<evidence type="ECO:0000313" key="3">
    <source>
        <dbReference type="Proteomes" id="UP001056035"/>
    </source>
</evidence>
<dbReference type="InterPro" id="IPR004045">
    <property type="entry name" value="Glutathione_S-Trfase_N"/>
</dbReference>
<feature type="domain" description="GST N-terminal" evidence="1">
    <location>
        <begin position="1"/>
        <end position="80"/>
    </location>
</feature>
<name>A0ABY5DZ43_9ACTN</name>
<dbReference type="SUPFAM" id="SSF52833">
    <property type="entry name" value="Thioredoxin-like"/>
    <property type="match status" value="1"/>
</dbReference>
<evidence type="ECO:0000259" key="1">
    <source>
        <dbReference type="PROSITE" id="PS50404"/>
    </source>
</evidence>
<dbReference type="EMBL" id="CP098502">
    <property type="protein sequence ID" value="UTI65907.1"/>
    <property type="molecule type" value="Genomic_DNA"/>
</dbReference>
<dbReference type="InterPro" id="IPR036282">
    <property type="entry name" value="Glutathione-S-Trfase_C_sf"/>
</dbReference>
<reference evidence="2 3" key="1">
    <citation type="submission" date="2022-06" db="EMBL/GenBank/DDBJ databases">
        <title>Paraconexibacter antarcticus.</title>
        <authorList>
            <person name="Kim C.S."/>
        </authorList>
    </citation>
    <scope>NUCLEOTIDE SEQUENCE [LARGE SCALE GENOMIC DNA]</scope>
    <source>
        <strain evidence="2 3">02-257</strain>
    </source>
</reference>